<organism evidence="1 2">
    <name type="scientific">Streptomyces netropsis</name>
    <name type="common">Streptoverticillium netropsis</name>
    <dbReference type="NCBI Taxonomy" id="55404"/>
    <lineage>
        <taxon>Bacteria</taxon>
        <taxon>Bacillati</taxon>
        <taxon>Actinomycetota</taxon>
        <taxon>Actinomycetes</taxon>
        <taxon>Kitasatosporales</taxon>
        <taxon>Streptomycetaceae</taxon>
        <taxon>Streptomyces</taxon>
    </lineage>
</organism>
<gene>
    <name evidence="1" type="ORF">FHS38_003117</name>
</gene>
<evidence type="ECO:0000313" key="1">
    <source>
        <dbReference type="EMBL" id="MBB4887072.1"/>
    </source>
</evidence>
<reference evidence="1 2" key="1">
    <citation type="submission" date="2020-08" db="EMBL/GenBank/DDBJ databases">
        <title>Genomic Encyclopedia of Type Strains, Phase III (KMG-III): the genomes of soil and plant-associated and newly described type strains.</title>
        <authorList>
            <person name="Whitman W."/>
        </authorList>
    </citation>
    <scope>NUCLEOTIDE SEQUENCE [LARGE SCALE GENOMIC DNA]</scope>
    <source>
        <strain evidence="1 2">CECT 3265</strain>
    </source>
</reference>
<protein>
    <submittedName>
        <fullName evidence="1">Uncharacterized protein</fullName>
    </submittedName>
</protein>
<dbReference type="Proteomes" id="UP000556436">
    <property type="component" value="Unassembled WGS sequence"/>
</dbReference>
<name>A0A7W7PEV5_STRNE</name>
<accession>A0A7W7PEV5</accession>
<dbReference type="AlphaFoldDB" id="A0A7W7PEV5"/>
<keyword evidence="2" id="KW-1185">Reference proteome</keyword>
<proteinExistence type="predicted"/>
<comment type="caution">
    <text evidence="1">The sequence shown here is derived from an EMBL/GenBank/DDBJ whole genome shotgun (WGS) entry which is preliminary data.</text>
</comment>
<sequence>MPRLRTREQPPAVVTECFAVEAVLAEGVPTVTMAEPAADLFAERDGRRNA</sequence>
<evidence type="ECO:0000313" key="2">
    <source>
        <dbReference type="Proteomes" id="UP000556436"/>
    </source>
</evidence>
<dbReference type="EMBL" id="JACHJG010000005">
    <property type="protein sequence ID" value="MBB4887072.1"/>
    <property type="molecule type" value="Genomic_DNA"/>
</dbReference>